<keyword evidence="3" id="KW-1185">Reference proteome</keyword>
<reference evidence="2" key="1">
    <citation type="submission" date="2022-11" db="EMBL/GenBank/DDBJ databases">
        <title>Refractory cell wall polysaccharides provide important carbon source for microbial heterotrophs in the hadal ocean.</title>
        <authorList>
            <person name="Zhu X."/>
        </authorList>
    </citation>
    <scope>NUCLEOTIDE SEQUENCE</scope>
    <source>
        <strain evidence="2">MTRN7</strain>
    </source>
</reference>
<feature type="signal peptide" evidence="1">
    <location>
        <begin position="1"/>
        <end position="23"/>
    </location>
</feature>
<sequence>MKKPAILFLLLIILMCFSCSKSSDDEVENNNSSINSNANQLLFDGQAYINRLDGFKAQNENGIFIAKQNLGENFVTVSFLNFQTNQLNTIQFNGDIDVHHYYLDQSGDLLISGTVFSSSNVNSGRVFAIRLNDSLNVVWQKKYDFYSLPYYDSYYYNSISNIKNNKLVICNMQWMFIIDATTGLLIKAIENNTTYHWLRNVAVVDGFYAFGRLGSDAIIAKFDWQGNIVFIKKAPDTRPDALLTSSVPIITSTDKIIWPYNTFQYNATGLGGYMVFDLNGNLIDHWNHQFSIDNNQGGTNFSPGGISIEEFGLNKYYLRGLITYSINEEGQLLSNKYHQGSVFSQSTGDFIQFQSQGSLVTQSEYIGVFNYNPNQICTKISIADLNFLNYNIDLISYNFTDVSGFSVSDFMVDVTDLNISIVTQQHVSVTYQDKDYCNVDLID</sequence>
<dbReference type="Proteomes" id="UP001149142">
    <property type="component" value="Unassembled WGS sequence"/>
</dbReference>
<gene>
    <name evidence="2" type="ORF">OOZ35_13230</name>
</gene>
<feature type="chain" id="PRO_5046271520" evidence="1">
    <location>
        <begin position="24"/>
        <end position="443"/>
    </location>
</feature>
<proteinExistence type="predicted"/>
<evidence type="ECO:0000256" key="1">
    <source>
        <dbReference type="SAM" id="SignalP"/>
    </source>
</evidence>
<evidence type="ECO:0000313" key="3">
    <source>
        <dbReference type="Proteomes" id="UP001149142"/>
    </source>
</evidence>
<organism evidence="2 3">
    <name type="scientific">Mesoflavibacter profundi</name>
    <dbReference type="NCBI Taxonomy" id="2708110"/>
    <lineage>
        <taxon>Bacteria</taxon>
        <taxon>Pseudomonadati</taxon>
        <taxon>Bacteroidota</taxon>
        <taxon>Flavobacteriia</taxon>
        <taxon>Flavobacteriales</taxon>
        <taxon>Flavobacteriaceae</taxon>
        <taxon>Mesoflavibacter</taxon>
    </lineage>
</organism>
<evidence type="ECO:0000313" key="2">
    <source>
        <dbReference type="EMBL" id="MDA0178458.1"/>
    </source>
</evidence>
<comment type="caution">
    <text evidence="2">The sequence shown here is derived from an EMBL/GenBank/DDBJ whole genome shotgun (WGS) entry which is preliminary data.</text>
</comment>
<protein>
    <submittedName>
        <fullName evidence="2">Uncharacterized protein</fullName>
    </submittedName>
</protein>
<name>A0ABT4S313_9FLAO</name>
<keyword evidence="1" id="KW-0732">Signal</keyword>
<dbReference type="RefSeq" id="WP_270005813.1">
    <property type="nucleotide sequence ID" value="NZ_JAPFGC010000002.1"/>
</dbReference>
<dbReference type="EMBL" id="JAPFGC010000002">
    <property type="protein sequence ID" value="MDA0178458.1"/>
    <property type="molecule type" value="Genomic_DNA"/>
</dbReference>
<accession>A0ABT4S313</accession>